<dbReference type="SMART" id="SM00116">
    <property type="entry name" value="CBS"/>
    <property type="match status" value="2"/>
</dbReference>
<name>A0ABX6P5Y6_9BURK</name>
<protein>
    <submittedName>
        <fullName evidence="4">CBS domain-containing protein</fullName>
    </submittedName>
</protein>
<evidence type="ECO:0000313" key="5">
    <source>
        <dbReference type="Proteomes" id="UP000500826"/>
    </source>
</evidence>
<dbReference type="InterPro" id="IPR046342">
    <property type="entry name" value="CBS_dom_sf"/>
</dbReference>
<sequence>MQAQDVDFFLTHCEQRYYAPDEVLPEPASGPVQAIFSIRQGAVTGLRGLAELSGGAFQYEPGDLFPLGAALARRAVTATYRASADTFVLVLPCEAMTELAARSAAFADFLNRRVQGFPDLSRRALQVAYASQALAEQSLETPLGELPQRAPVSCGPEQPLRAALQEMHARRIGSMVVVDAQEVPVGILTRHDVLERVALAEVPLDRPVGAVMVQPVHTLPHTATAQDAALLMSREGIRHVPVTRDGRLAGLLSERDLFALQRLSLKQVGSAIRSAADLPTLRLVAQDIRRFARNLLSQGVQARQLTALISHLNDVLTVRVVELQAAQHGVDLAKVCWVALGSEGREEQTIATDQDNALVLPDGVSPEGVQAARAFGRAVNLALDACGYPLCRGGIMAGEPDGCLPLGQWRRRFSDWIGHGSPQDLLQAGIYFDLRPLAGNAALATALRAEVVEAARRNPRFLKQLALNASARGVPLNWLGGVDADEGGAIDLKLQGSALFVDAARLYALAHGVTATGTRARLVQAGQRMGLAGAEYEAWASAFEFLQMLRLRVQLEGGAPAARPNRLLLDGLNDIDRRILRESFRMARQLQQRLRLDYER</sequence>
<dbReference type="InterPro" id="IPR014710">
    <property type="entry name" value="RmlC-like_jellyroll"/>
</dbReference>
<accession>A0ABX6P5Y6</accession>
<dbReference type="PANTHER" id="PTHR43080:SF2">
    <property type="entry name" value="CBS DOMAIN-CONTAINING PROTEIN"/>
    <property type="match status" value="1"/>
</dbReference>
<dbReference type="Pfam" id="PF10335">
    <property type="entry name" value="DUF294_C"/>
    <property type="match status" value="1"/>
</dbReference>
<reference evidence="4 5" key="1">
    <citation type="submission" date="2020-05" db="EMBL/GenBank/DDBJ databases">
        <title>Ramlibacter rhizophilus sp. nov., isolated from rhizosphere soil of national flower Mugunghwa from South Korea.</title>
        <authorList>
            <person name="Zheng-Fei Y."/>
            <person name="Huan T."/>
        </authorList>
    </citation>
    <scope>NUCLEOTIDE SEQUENCE [LARGE SCALE GENOMIC DNA]</scope>
    <source>
        <strain evidence="4 5">H242</strain>
    </source>
</reference>
<evidence type="ECO:0000313" key="4">
    <source>
        <dbReference type="EMBL" id="QJW85494.1"/>
    </source>
</evidence>
<feature type="domain" description="CBS" evidence="3">
    <location>
        <begin position="212"/>
        <end position="267"/>
    </location>
</feature>
<dbReference type="Pfam" id="PF00571">
    <property type="entry name" value="CBS"/>
    <property type="match status" value="2"/>
</dbReference>
<evidence type="ECO:0000259" key="3">
    <source>
        <dbReference type="PROSITE" id="PS51371"/>
    </source>
</evidence>
<keyword evidence="1 2" id="KW-0129">CBS domain</keyword>
<keyword evidence="5" id="KW-1185">Reference proteome</keyword>
<dbReference type="PROSITE" id="PS51371">
    <property type="entry name" value="CBS"/>
    <property type="match status" value="2"/>
</dbReference>
<dbReference type="Pfam" id="PF03445">
    <property type="entry name" value="DUF294"/>
    <property type="match status" value="1"/>
</dbReference>
<dbReference type="SUPFAM" id="SSF51206">
    <property type="entry name" value="cAMP-binding domain-like"/>
    <property type="match status" value="1"/>
</dbReference>
<dbReference type="EMBL" id="CP053418">
    <property type="protein sequence ID" value="QJW85494.1"/>
    <property type="molecule type" value="Genomic_DNA"/>
</dbReference>
<organism evidence="4 5">
    <name type="scientific">Ramlibacter terrae</name>
    <dbReference type="NCBI Taxonomy" id="2732511"/>
    <lineage>
        <taxon>Bacteria</taxon>
        <taxon>Pseudomonadati</taxon>
        <taxon>Pseudomonadota</taxon>
        <taxon>Betaproteobacteria</taxon>
        <taxon>Burkholderiales</taxon>
        <taxon>Comamonadaceae</taxon>
        <taxon>Ramlibacter</taxon>
    </lineage>
</organism>
<dbReference type="SUPFAM" id="SSF54631">
    <property type="entry name" value="CBS-domain pair"/>
    <property type="match status" value="1"/>
</dbReference>
<dbReference type="InterPro" id="IPR051257">
    <property type="entry name" value="Diverse_CBS-Domain"/>
</dbReference>
<feature type="domain" description="CBS" evidence="3">
    <location>
        <begin position="147"/>
        <end position="204"/>
    </location>
</feature>
<dbReference type="Gene3D" id="3.10.580.10">
    <property type="entry name" value="CBS-domain"/>
    <property type="match status" value="1"/>
</dbReference>
<dbReference type="InterPro" id="IPR005105">
    <property type="entry name" value="GlnD_Uridyltrans_N"/>
</dbReference>
<dbReference type="Gene3D" id="2.60.120.10">
    <property type="entry name" value="Jelly Rolls"/>
    <property type="match status" value="1"/>
</dbReference>
<evidence type="ECO:0000256" key="2">
    <source>
        <dbReference type="PROSITE-ProRule" id="PRU00703"/>
    </source>
</evidence>
<evidence type="ECO:0000256" key="1">
    <source>
        <dbReference type="ARBA" id="ARBA00023122"/>
    </source>
</evidence>
<gene>
    <name evidence="4" type="ORF">HK414_25940</name>
</gene>
<proteinExistence type="predicted"/>
<reference evidence="4 5" key="2">
    <citation type="submission" date="2020-05" db="EMBL/GenBank/DDBJ databases">
        <authorList>
            <person name="Khan S.A."/>
            <person name="Jeon C.O."/>
            <person name="Chun B.H."/>
        </authorList>
    </citation>
    <scope>NUCLEOTIDE SEQUENCE [LARGE SCALE GENOMIC DNA]</scope>
    <source>
        <strain evidence="4 5">H242</strain>
    </source>
</reference>
<dbReference type="Proteomes" id="UP000500826">
    <property type="component" value="Chromosome"/>
</dbReference>
<dbReference type="PANTHER" id="PTHR43080">
    <property type="entry name" value="CBS DOMAIN-CONTAINING PROTEIN CBSX3, MITOCHONDRIAL"/>
    <property type="match status" value="1"/>
</dbReference>
<dbReference type="CDD" id="cd05401">
    <property type="entry name" value="NT_GlnE_GlnD_like"/>
    <property type="match status" value="1"/>
</dbReference>
<dbReference type="InterPro" id="IPR018490">
    <property type="entry name" value="cNMP-bd_dom_sf"/>
</dbReference>
<dbReference type="InterPro" id="IPR000644">
    <property type="entry name" value="CBS_dom"/>
</dbReference>
<dbReference type="InterPro" id="IPR018821">
    <property type="entry name" value="DUF294_put_nucleoTrafse_sb-bd"/>
</dbReference>